<dbReference type="GeneID" id="109711993"/>
<reference evidence="2" key="1">
    <citation type="journal article" date="2015" name="Nat. Genet.">
        <title>The pineapple genome and the evolution of CAM photosynthesis.</title>
        <authorList>
            <person name="Ming R."/>
            <person name="VanBuren R."/>
            <person name="Wai C.M."/>
            <person name="Tang H."/>
            <person name="Schatz M.C."/>
            <person name="Bowers J.E."/>
            <person name="Lyons E."/>
            <person name="Wang M.L."/>
            <person name="Chen J."/>
            <person name="Biggers E."/>
            <person name="Zhang J."/>
            <person name="Huang L."/>
            <person name="Zhang L."/>
            <person name="Miao W."/>
            <person name="Zhang J."/>
            <person name="Ye Z."/>
            <person name="Miao C."/>
            <person name="Lin Z."/>
            <person name="Wang H."/>
            <person name="Zhou H."/>
            <person name="Yim W.C."/>
            <person name="Priest H.D."/>
            <person name="Zheng C."/>
            <person name="Woodhouse M."/>
            <person name="Edger P.P."/>
            <person name="Guyot R."/>
            <person name="Guo H.B."/>
            <person name="Guo H."/>
            <person name="Zheng G."/>
            <person name="Singh R."/>
            <person name="Sharma A."/>
            <person name="Min X."/>
            <person name="Zheng Y."/>
            <person name="Lee H."/>
            <person name="Gurtowski J."/>
            <person name="Sedlazeck F.J."/>
            <person name="Harkess A."/>
            <person name="McKain M.R."/>
            <person name="Liao Z."/>
            <person name="Fang J."/>
            <person name="Liu J."/>
            <person name="Zhang X."/>
            <person name="Zhang Q."/>
            <person name="Hu W."/>
            <person name="Qin Y."/>
            <person name="Wang K."/>
            <person name="Chen L.Y."/>
            <person name="Shirley N."/>
            <person name="Lin Y.R."/>
            <person name="Liu L.Y."/>
            <person name="Hernandez A.G."/>
            <person name="Wright C.L."/>
            <person name="Bulone V."/>
            <person name="Tuskan G.A."/>
            <person name="Heath K."/>
            <person name="Zee F."/>
            <person name="Moore P.H."/>
            <person name="Sunkar R."/>
            <person name="Leebens-Mack J.H."/>
            <person name="Mockler T."/>
            <person name="Bennetzen J.L."/>
            <person name="Freeling M."/>
            <person name="Sankoff D."/>
            <person name="Paterson A.H."/>
            <person name="Zhu X."/>
            <person name="Yang X."/>
            <person name="Smith J.A."/>
            <person name="Cushman J.C."/>
            <person name="Paull R.E."/>
            <person name="Yu Q."/>
        </authorList>
    </citation>
    <scope>NUCLEOTIDE SEQUENCE [LARGE SCALE GENOMIC DNA]</scope>
    <source>
        <strain evidence="2">cv. F153</strain>
    </source>
</reference>
<dbReference type="PANTHER" id="PTHR31008">
    <property type="entry name" value="COP1-INTERACTING PROTEIN-RELATED"/>
    <property type="match status" value="1"/>
</dbReference>
<dbReference type="OrthoDB" id="689384at2759"/>
<feature type="compositionally biased region" description="Polar residues" evidence="1">
    <location>
        <begin position="344"/>
        <end position="353"/>
    </location>
</feature>
<feature type="compositionally biased region" description="Low complexity" evidence="1">
    <location>
        <begin position="173"/>
        <end position="192"/>
    </location>
</feature>
<accession>A0A6P5F5U0</accession>
<feature type="compositionally biased region" description="Basic and acidic residues" evidence="1">
    <location>
        <begin position="145"/>
        <end position="163"/>
    </location>
</feature>
<organism evidence="2 3">
    <name type="scientific">Ananas comosus</name>
    <name type="common">Pineapple</name>
    <name type="synonym">Ananas ananas</name>
    <dbReference type="NCBI Taxonomy" id="4615"/>
    <lineage>
        <taxon>Eukaryota</taxon>
        <taxon>Viridiplantae</taxon>
        <taxon>Streptophyta</taxon>
        <taxon>Embryophyta</taxon>
        <taxon>Tracheophyta</taxon>
        <taxon>Spermatophyta</taxon>
        <taxon>Magnoliopsida</taxon>
        <taxon>Liliopsida</taxon>
        <taxon>Poales</taxon>
        <taxon>Bromeliaceae</taxon>
        <taxon>Bromelioideae</taxon>
        <taxon>Ananas</taxon>
    </lineage>
</organism>
<evidence type="ECO:0000313" key="2">
    <source>
        <dbReference type="Proteomes" id="UP000515123"/>
    </source>
</evidence>
<feature type="region of interest" description="Disordered" evidence="1">
    <location>
        <begin position="58"/>
        <end position="88"/>
    </location>
</feature>
<reference evidence="3" key="2">
    <citation type="submission" date="2025-08" db="UniProtKB">
        <authorList>
            <consortium name="RefSeq"/>
        </authorList>
    </citation>
    <scope>IDENTIFICATION</scope>
    <source>
        <tissue evidence="3">Leaf</tissue>
    </source>
</reference>
<feature type="region of interest" description="Disordered" evidence="1">
    <location>
        <begin position="136"/>
        <end position="385"/>
    </location>
</feature>
<sequence>MMMMMMMLHRQLSAPHPMTLAGARGRCELNDELRVKATELERRFADYKLRIGADGTGPAPRRGEIRGGTCADADGTCGGEERRRRRRRRRRGELYGAYMERRDARLREGWRTRMEEKEAQMKAMWESLERSRAEMAARFGRSRSHNVEKREISESSAEKKTHDLATPPRSTPSKRFSFSSIASSSTPRSSITQVSRHSFSDSTKRMMQPESPLAQSASAVSSPNRKNRTPSTGNNTANSMPRSRILTRSMSSISNSEGRTAPRSVSSRSEMKRGTESKPFLRRGSGIGAGAGAAMAKPRNCNVFETTANEEETTEMVDQCDIVSDREKDNNKDCPRLSGHDSGGENSSLSQELYNDVEPVSGNGKANGNKVEELSGESSRSWYSNISSSFSNQSGIVNLLDSPVGSPPPSISQSVEQLREAELTRVRKKKREIAEKQIVASTNPQSPKDVARGLKRFLNFGRRSKGSEGLASECASALVNSHVDEDIEYEPNTVKNCPLNDLSKSKDGAFASGFNDQRNGHANSLEVQYSLHSSVPTLAANFDQKEDHSLGKSPKAHRSFFSLPSFRSKGSETKLK</sequence>
<proteinExistence type="predicted"/>
<dbReference type="PANTHER" id="PTHR31008:SF15">
    <property type="entry name" value="GPI-ANCHORED ADHESIN-LIKE PROTEIN"/>
    <property type="match status" value="1"/>
</dbReference>
<protein>
    <submittedName>
        <fullName evidence="3">Uncharacterized protein LOC109711993 isoform X1</fullName>
    </submittedName>
</protein>
<feature type="compositionally biased region" description="Polar residues" evidence="1">
    <location>
        <begin position="213"/>
        <end position="268"/>
    </location>
</feature>
<dbReference type="Proteomes" id="UP000515123">
    <property type="component" value="Linkage group 6"/>
</dbReference>
<name>A0A6P5F5U0_ANACO</name>
<dbReference type="AlphaFoldDB" id="A0A6P5F5U0"/>
<feature type="region of interest" description="Disordered" evidence="1">
    <location>
        <begin position="542"/>
        <end position="576"/>
    </location>
</feature>
<evidence type="ECO:0000256" key="1">
    <source>
        <dbReference type="SAM" id="MobiDB-lite"/>
    </source>
</evidence>
<feature type="compositionally biased region" description="Basic and acidic residues" evidence="1">
    <location>
        <begin position="323"/>
        <end position="343"/>
    </location>
</feature>
<dbReference type="RefSeq" id="XP_020090982.1">
    <property type="nucleotide sequence ID" value="XM_020235393.1"/>
</dbReference>
<gene>
    <name evidence="3" type="primary">LOC109711993</name>
</gene>
<evidence type="ECO:0000313" key="3">
    <source>
        <dbReference type="RefSeq" id="XP_020090982.1"/>
    </source>
</evidence>
<keyword evidence="2" id="KW-1185">Reference proteome</keyword>